<dbReference type="PANTHER" id="PTHR30537">
    <property type="entry name" value="HTH-TYPE TRANSCRIPTIONAL REGULATOR"/>
    <property type="match status" value="1"/>
</dbReference>
<dbReference type="CDD" id="cd08432">
    <property type="entry name" value="PBP2_GcdR_TrpI_HvrB_AmpR_like"/>
    <property type="match status" value="1"/>
</dbReference>
<evidence type="ECO:0000313" key="7">
    <source>
        <dbReference type="Proteomes" id="UP001216674"/>
    </source>
</evidence>
<keyword evidence="7" id="KW-1185">Reference proteome</keyword>
<evidence type="ECO:0000259" key="5">
    <source>
        <dbReference type="PROSITE" id="PS50931"/>
    </source>
</evidence>
<accession>A0ABT6AYW5</accession>
<dbReference type="EMBL" id="JARJLM010000536">
    <property type="protein sequence ID" value="MDF3837802.1"/>
    <property type="molecule type" value="Genomic_DNA"/>
</dbReference>
<dbReference type="InterPro" id="IPR036390">
    <property type="entry name" value="WH_DNA-bd_sf"/>
</dbReference>
<dbReference type="InterPro" id="IPR058163">
    <property type="entry name" value="LysR-type_TF_proteobact-type"/>
</dbReference>
<keyword evidence="2" id="KW-0805">Transcription regulation</keyword>
<dbReference type="Pfam" id="PF00126">
    <property type="entry name" value="HTH_1"/>
    <property type="match status" value="1"/>
</dbReference>
<keyword evidence="4" id="KW-0804">Transcription</keyword>
<sequence length="330" mass="36456">MSTLLSSSVLSWLRCFEASARHCNFTHAAAELCVTQGAVSQQVKQLEQWLDRPLFLRTPRALMLTPEGERLRFVLRESFQAIEGTLTQLRKPRESGPIALSCAPSFAMRWLTPRLGDFFRDHPEVGLRVYGEFHALDRTRMVRDGIDAAVRFDLGGYDDLKARLFLDEWLLPVASPAFLAAHPGLRSPQDLKGAWLLHDISPWDGAQAFAEWQCWLQVAGVEMDDLDSGQRFNLSQLAVGSALAGQGIAMGRSALVLEDIEAGRLVDLFGVHARSQASYFFVSAHGQTPHIAMVEDWLAAEGARFDAARARVLHIQARGGRAALPRPAGG</sequence>
<keyword evidence="3" id="KW-0238">DNA-binding</keyword>
<evidence type="ECO:0000313" key="6">
    <source>
        <dbReference type="EMBL" id="MDF3837802.1"/>
    </source>
</evidence>
<gene>
    <name evidence="6" type="ORF">P3W85_33435</name>
</gene>
<dbReference type="Pfam" id="PF03466">
    <property type="entry name" value="LysR_substrate"/>
    <property type="match status" value="1"/>
</dbReference>
<comment type="caution">
    <text evidence="6">The sequence shown here is derived from an EMBL/GenBank/DDBJ whole genome shotgun (WGS) entry which is preliminary data.</text>
</comment>
<feature type="domain" description="HTH lysR-type" evidence="5">
    <location>
        <begin position="10"/>
        <end position="65"/>
    </location>
</feature>
<name>A0ABT6AYW5_9BURK</name>
<dbReference type="InterPro" id="IPR036388">
    <property type="entry name" value="WH-like_DNA-bd_sf"/>
</dbReference>
<evidence type="ECO:0000256" key="1">
    <source>
        <dbReference type="ARBA" id="ARBA00009437"/>
    </source>
</evidence>
<dbReference type="SUPFAM" id="SSF53850">
    <property type="entry name" value="Periplasmic binding protein-like II"/>
    <property type="match status" value="1"/>
</dbReference>
<organism evidence="6 7">
    <name type="scientific">Cupriavidus basilensis</name>
    <dbReference type="NCBI Taxonomy" id="68895"/>
    <lineage>
        <taxon>Bacteria</taxon>
        <taxon>Pseudomonadati</taxon>
        <taxon>Pseudomonadota</taxon>
        <taxon>Betaproteobacteria</taxon>
        <taxon>Burkholderiales</taxon>
        <taxon>Burkholderiaceae</taxon>
        <taxon>Cupriavidus</taxon>
    </lineage>
</organism>
<dbReference type="PRINTS" id="PR00039">
    <property type="entry name" value="HTHLYSR"/>
</dbReference>
<dbReference type="Gene3D" id="3.40.190.10">
    <property type="entry name" value="Periplasmic binding protein-like II"/>
    <property type="match status" value="2"/>
</dbReference>
<proteinExistence type="inferred from homology"/>
<evidence type="ECO:0000256" key="3">
    <source>
        <dbReference type="ARBA" id="ARBA00023125"/>
    </source>
</evidence>
<protein>
    <submittedName>
        <fullName evidence="6">LysR substrate-binding domain-containing protein</fullName>
    </submittedName>
</protein>
<comment type="similarity">
    <text evidence="1">Belongs to the LysR transcriptional regulatory family.</text>
</comment>
<dbReference type="Gene3D" id="1.10.10.10">
    <property type="entry name" value="Winged helix-like DNA-binding domain superfamily/Winged helix DNA-binding domain"/>
    <property type="match status" value="1"/>
</dbReference>
<dbReference type="PANTHER" id="PTHR30537:SF5">
    <property type="entry name" value="HTH-TYPE TRANSCRIPTIONAL ACTIVATOR TTDR-RELATED"/>
    <property type="match status" value="1"/>
</dbReference>
<dbReference type="InterPro" id="IPR000847">
    <property type="entry name" value="LysR_HTH_N"/>
</dbReference>
<dbReference type="RefSeq" id="WP_017227665.1">
    <property type="nucleotide sequence ID" value="NZ_JARJLM010000536.1"/>
</dbReference>
<reference evidence="6 7" key="1">
    <citation type="submission" date="2023-03" db="EMBL/GenBank/DDBJ databases">
        <title>Draft assemblies of triclosan tolerant bacteria isolated from returned activated sludge.</title>
        <authorList>
            <person name="Van Hamelsveld S."/>
        </authorList>
    </citation>
    <scope>NUCLEOTIDE SEQUENCE [LARGE SCALE GENOMIC DNA]</scope>
    <source>
        <strain evidence="6 7">GW210010_S58</strain>
    </source>
</reference>
<evidence type="ECO:0000256" key="2">
    <source>
        <dbReference type="ARBA" id="ARBA00023015"/>
    </source>
</evidence>
<evidence type="ECO:0000256" key="4">
    <source>
        <dbReference type="ARBA" id="ARBA00023163"/>
    </source>
</evidence>
<dbReference type="InterPro" id="IPR005119">
    <property type="entry name" value="LysR_subst-bd"/>
</dbReference>
<dbReference type="SUPFAM" id="SSF46785">
    <property type="entry name" value="Winged helix' DNA-binding domain"/>
    <property type="match status" value="1"/>
</dbReference>
<dbReference type="Proteomes" id="UP001216674">
    <property type="component" value="Unassembled WGS sequence"/>
</dbReference>
<dbReference type="PROSITE" id="PS50931">
    <property type="entry name" value="HTH_LYSR"/>
    <property type="match status" value="1"/>
</dbReference>